<keyword evidence="2 8" id="KW-0645">Protease</keyword>
<dbReference type="GO" id="GO:0006508">
    <property type="term" value="P:proteolysis"/>
    <property type="evidence" value="ECO:0007669"/>
    <property type="project" value="UniProtKB-KW"/>
</dbReference>
<dbReference type="EMBL" id="QJKB01000007">
    <property type="protein sequence ID" value="PXX41457.1"/>
    <property type="molecule type" value="Genomic_DNA"/>
</dbReference>
<dbReference type="EC" id="3.4.-.-" evidence="8"/>
<keyword evidence="5" id="KW-0190">Covalent protein-DNA linkage</keyword>
<evidence type="ECO:0000313" key="9">
    <source>
        <dbReference type="EMBL" id="PXX41457.1"/>
    </source>
</evidence>
<evidence type="ECO:0000256" key="1">
    <source>
        <dbReference type="ARBA" id="ARBA00008136"/>
    </source>
</evidence>
<dbReference type="PANTHER" id="PTHR13604:SF0">
    <property type="entry name" value="ABASIC SITE PROCESSING PROTEIN HMCES"/>
    <property type="match status" value="1"/>
</dbReference>
<protein>
    <recommendedName>
        <fullName evidence="8">Abasic site processing protein</fullName>
        <ecNumber evidence="8">3.4.-.-</ecNumber>
    </recommendedName>
</protein>
<dbReference type="GO" id="GO:0016829">
    <property type="term" value="F:lyase activity"/>
    <property type="evidence" value="ECO:0007669"/>
    <property type="project" value="UniProtKB-KW"/>
</dbReference>
<dbReference type="PANTHER" id="PTHR13604">
    <property type="entry name" value="DC12-RELATED"/>
    <property type="match status" value="1"/>
</dbReference>
<evidence type="ECO:0000256" key="8">
    <source>
        <dbReference type="RuleBase" id="RU364100"/>
    </source>
</evidence>
<dbReference type="Gene3D" id="3.90.1680.10">
    <property type="entry name" value="SOS response associated peptidase-like"/>
    <property type="match status" value="1"/>
</dbReference>
<dbReference type="InterPro" id="IPR003738">
    <property type="entry name" value="SRAP"/>
</dbReference>
<dbReference type="GO" id="GO:0106300">
    <property type="term" value="P:protein-DNA covalent cross-linking repair"/>
    <property type="evidence" value="ECO:0007669"/>
    <property type="project" value="InterPro"/>
</dbReference>
<keyword evidence="6" id="KW-0238">DNA-binding</keyword>
<dbReference type="Pfam" id="PF02586">
    <property type="entry name" value="SRAP"/>
    <property type="match status" value="1"/>
</dbReference>
<dbReference type="SUPFAM" id="SSF143081">
    <property type="entry name" value="BB1717-like"/>
    <property type="match status" value="1"/>
</dbReference>
<name>A0A318J540_9BURK</name>
<keyword evidence="4 8" id="KW-0378">Hydrolase</keyword>
<organism evidence="9 10">
    <name type="scientific">Undibacterium pigrum</name>
    <dbReference type="NCBI Taxonomy" id="401470"/>
    <lineage>
        <taxon>Bacteria</taxon>
        <taxon>Pseudomonadati</taxon>
        <taxon>Pseudomonadota</taxon>
        <taxon>Betaproteobacteria</taxon>
        <taxon>Burkholderiales</taxon>
        <taxon>Oxalobacteraceae</taxon>
        <taxon>Undibacterium</taxon>
    </lineage>
</organism>
<evidence type="ECO:0000256" key="3">
    <source>
        <dbReference type="ARBA" id="ARBA00022763"/>
    </source>
</evidence>
<gene>
    <name evidence="9" type="ORF">DFR42_107108</name>
</gene>
<dbReference type="GO" id="GO:0008233">
    <property type="term" value="F:peptidase activity"/>
    <property type="evidence" value="ECO:0007669"/>
    <property type="project" value="UniProtKB-KW"/>
</dbReference>
<proteinExistence type="inferred from homology"/>
<keyword evidence="10" id="KW-1185">Reference proteome</keyword>
<evidence type="ECO:0000313" key="10">
    <source>
        <dbReference type="Proteomes" id="UP000247792"/>
    </source>
</evidence>
<accession>A0A318J540</accession>
<keyword evidence="7" id="KW-0456">Lyase</keyword>
<comment type="caution">
    <text evidence="9">The sequence shown here is derived from an EMBL/GenBank/DDBJ whole genome shotgun (WGS) entry which is preliminary data.</text>
</comment>
<dbReference type="OrthoDB" id="6192129at2"/>
<evidence type="ECO:0000256" key="7">
    <source>
        <dbReference type="ARBA" id="ARBA00023239"/>
    </source>
</evidence>
<dbReference type="GO" id="GO:0003697">
    <property type="term" value="F:single-stranded DNA binding"/>
    <property type="evidence" value="ECO:0007669"/>
    <property type="project" value="InterPro"/>
</dbReference>
<sequence>MCINYTPTRPELMEYFKVHGKSMKAWDVEVWQDYDAPIIVHDADGNRQALLGAYSMIPKSRMQPGVKRFSTMNARAETLGALRSYAPSWHSGKLCLVPMQNFFEPNYESGEAERWRIGLIEEPDFAVAGLYKEWPQEDGSVSYSFTQITINADEHPLMKRFHKPGEEKRSLVIVPPEDFDDWLSCRDPEFARAFLRPYPAERMFGEFFPKPPVEKVARIIKPKMPKKPQIIVPANMDLFD</sequence>
<evidence type="ECO:0000256" key="6">
    <source>
        <dbReference type="ARBA" id="ARBA00023125"/>
    </source>
</evidence>
<keyword evidence="3" id="KW-0227">DNA damage</keyword>
<dbReference type="Proteomes" id="UP000247792">
    <property type="component" value="Unassembled WGS sequence"/>
</dbReference>
<reference evidence="9 10" key="1">
    <citation type="submission" date="2018-05" db="EMBL/GenBank/DDBJ databases">
        <title>Genomic Encyclopedia of Type Strains, Phase IV (KMG-IV): sequencing the most valuable type-strain genomes for metagenomic binning, comparative biology and taxonomic classification.</title>
        <authorList>
            <person name="Goeker M."/>
        </authorList>
    </citation>
    <scope>NUCLEOTIDE SEQUENCE [LARGE SCALE GENOMIC DNA]</scope>
    <source>
        <strain evidence="9 10">DSM 19792</strain>
    </source>
</reference>
<comment type="similarity">
    <text evidence="1 8">Belongs to the SOS response-associated peptidase family.</text>
</comment>
<evidence type="ECO:0000256" key="2">
    <source>
        <dbReference type="ARBA" id="ARBA00022670"/>
    </source>
</evidence>
<evidence type="ECO:0000256" key="4">
    <source>
        <dbReference type="ARBA" id="ARBA00022801"/>
    </source>
</evidence>
<evidence type="ECO:0000256" key="5">
    <source>
        <dbReference type="ARBA" id="ARBA00023124"/>
    </source>
</evidence>
<dbReference type="AlphaFoldDB" id="A0A318J540"/>
<dbReference type="InterPro" id="IPR036590">
    <property type="entry name" value="SRAP-like"/>
</dbReference>